<dbReference type="Proteomes" id="UP001501074">
    <property type="component" value="Unassembled WGS sequence"/>
</dbReference>
<dbReference type="GO" id="GO:0016874">
    <property type="term" value="F:ligase activity"/>
    <property type="evidence" value="ECO:0007669"/>
    <property type="project" value="UniProtKB-KW"/>
</dbReference>
<evidence type="ECO:0000256" key="1">
    <source>
        <dbReference type="ARBA" id="ARBA00048819"/>
    </source>
</evidence>
<reference evidence="3" key="1">
    <citation type="journal article" date="2019" name="Int. J. Syst. Evol. Microbiol.">
        <title>The Global Catalogue of Microorganisms (GCM) 10K type strain sequencing project: providing services to taxonomists for standard genome sequencing and annotation.</title>
        <authorList>
            <consortium name="The Broad Institute Genomics Platform"/>
            <consortium name="The Broad Institute Genome Sequencing Center for Infectious Disease"/>
            <person name="Wu L."/>
            <person name="Ma J."/>
        </authorList>
    </citation>
    <scope>NUCLEOTIDE SEQUENCE [LARGE SCALE GENOMIC DNA]</scope>
    <source>
        <strain evidence="3">JCM 16902</strain>
    </source>
</reference>
<proteinExistence type="predicted"/>
<dbReference type="Gene3D" id="3.30.590.20">
    <property type="match status" value="1"/>
</dbReference>
<comment type="caution">
    <text evidence="2">The sequence shown here is derived from an EMBL/GenBank/DDBJ whole genome shotgun (WGS) entry which is preliminary data.</text>
</comment>
<dbReference type="InterPro" id="IPR014746">
    <property type="entry name" value="Gln_synth/guanido_kin_cat_dom"/>
</dbReference>
<accession>A0ABP6ZIV9</accession>
<organism evidence="2 3">
    <name type="scientific">Kineosporia mesophila</name>
    <dbReference type="NCBI Taxonomy" id="566012"/>
    <lineage>
        <taxon>Bacteria</taxon>
        <taxon>Bacillati</taxon>
        <taxon>Actinomycetota</taxon>
        <taxon>Actinomycetes</taxon>
        <taxon>Kineosporiales</taxon>
        <taxon>Kineosporiaceae</taxon>
        <taxon>Kineosporia</taxon>
    </lineage>
</organism>
<dbReference type="PIRSF" id="PIRSF012666">
    <property type="entry name" value="UCP012666"/>
    <property type="match status" value="1"/>
</dbReference>
<dbReference type="Pfam" id="PF04107">
    <property type="entry name" value="GCS2"/>
    <property type="match status" value="1"/>
</dbReference>
<comment type="catalytic activity">
    <reaction evidence="1">
        <text>L-cysteine + L-glutamate + ATP = gamma-L-glutamyl-L-cysteine + ADP + phosphate + H(+)</text>
        <dbReference type="Rhea" id="RHEA:13285"/>
        <dbReference type="ChEBI" id="CHEBI:15378"/>
        <dbReference type="ChEBI" id="CHEBI:29985"/>
        <dbReference type="ChEBI" id="CHEBI:30616"/>
        <dbReference type="ChEBI" id="CHEBI:35235"/>
        <dbReference type="ChEBI" id="CHEBI:43474"/>
        <dbReference type="ChEBI" id="CHEBI:58173"/>
        <dbReference type="ChEBI" id="CHEBI:456216"/>
        <dbReference type="EC" id="6.3.2.2"/>
    </reaction>
</comment>
<dbReference type="InterPro" id="IPR006336">
    <property type="entry name" value="GCS2"/>
</dbReference>
<keyword evidence="3" id="KW-1185">Reference proteome</keyword>
<evidence type="ECO:0000313" key="2">
    <source>
        <dbReference type="EMBL" id="GAA3611232.1"/>
    </source>
</evidence>
<keyword evidence="2" id="KW-0436">Ligase</keyword>
<name>A0ABP6ZIV9_9ACTN</name>
<sequence>MGDEISASRYTAEERQRYREKVDLCLDVFERVLATWNFDDDRPMTGLEMELNLVGGDYRPTLRNAAVLEGIGDPNFQTELGAYNIELNVEPSPLGELARMEGRLREVLNQAESAANEHGAHIVMVGILPTTMPEHLSDPEWMTASPRYKALNDSILAARGENLHLDITGAERLSTFANSLAPESACTSVQLHVQVHPDDFARAWNAAQVLAGPQLAVGANSPFFFGRRLWAETRIELFKQATDTRPQELQNQGVRPRVWFGEKWISSIFDLFAENGWYFPSLLPELSEEDPVAMLDAGNAPTLQELRLHNGTVYRWNRPIYAVVDGEPHVRVENRVLPAGPTVVDTVANAAFFHGVLRTLMEESRPVWSKMSFAAAEDNFLACAKDGLEATVYTPGLGQSGVDELVLRRMLPMAAEGLASAGVPGSDVDRYLGIIEDRVKSGLNGAAWQVAAVERLEQGTGGSSGMDRAEALRRMTERYCEGMHANEPVHTWSLP</sequence>
<dbReference type="PANTHER" id="PTHR36510">
    <property type="entry name" value="GLUTAMATE--CYSTEINE LIGASE 2-RELATED"/>
    <property type="match status" value="1"/>
</dbReference>
<evidence type="ECO:0000313" key="3">
    <source>
        <dbReference type="Proteomes" id="UP001501074"/>
    </source>
</evidence>
<dbReference type="PANTHER" id="PTHR36510:SF3">
    <property type="entry name" value="CONSERVED PROTEIN"/>
    <property type="match status" value="1"/>
</dbReference>
<dbReference type="InterPro" id="IPR016602">
    <property type="entry name" value="UCP012666"/>
</dbReference>
<dbReference type="EMBL" id="BAAAZO010000004">
    <property type="protein sequence ID" value="GAA3611232.1"/>
    <property type="molecule type" value="Genomic_DNA"/>
</dbReference>
<dbReference type="RefSeq" id="WP_345718714.1">
    <property type="nucleotide sequence ID" value="NZ_BAAAZO010000004.1"/>
</dbReference>
<protein>
    <submittedName>
        <fullName evidence="2">Glutamate-cysteine ligase family protein</fullName>
    </submittedName>
</protein>
<gene>
    <name evidence="2" type="ORF">GCM10022223_29140</name>
</gene>
<dbReference type="SUPFAM" id="SSF55931">
    <property type="entry name" value="Glutamine synthetase/guanido kinase"/>
    <property type="match status" value="1"/>
</dbReference>
<dbReference type="InterPro" id="IPR050141">
    <property type="entry name" value="GCL_type2/YbdK_subfam"/>
</dbReference>